<keyword evidence="2" id="KW-0539">Nucleus</keyword>
<comment type="subcellular location">
    <subcellularLocation>
        <location evidence="1">Nucleus</location>
    </subcellularLocation>
</comment>
<evidence type="ECO:0000259" key="4">
    <source>
        <dbReference type="PROSITE" id="PS50196"/>
    </source>
</evidence>
<gene>
    <name evidence="5" type="ORF">O3G_MSEX009721</name>
</gene>
<dbReference type="GO" id="GO:0006611">
    <property type="term" value="P:protein export from nucleus"/>
    <property type="evidence" value="ECO:0007669"/>
    <property type="project" value="TreeGrafter"/>
</dbReference>
<feature type="domain" description="RanBD1" evidence="4">
    <location>
        <begin position="211"/>
        <end position="287"/>
    </location>
</feature>
<feature type="compositionally biased region" description="Basic and acidic residues" evidence="3">
    <location>
        <begin position="78"/>
        <end position="99"/>
    </location>
</feature>
<dbReference type="Pfam" id="PF00638">
    <property type="entry name" value="Ran_BP1"/>
    <property type="match status" value="1"/>
</dbReference>
<dbReference type="SMART" id="SM00160">
    <property type="entry name" value="RanBD"/>
    <property type="match status" value="1"/>
</dbReference>
<keyword evidence="6" id="KW-1185">Reference proteome</keyword>
<evidence type="ECO:0000256" key="1">
    <source>
        <dbReference type="ARBA" id="ARBA00004123"/>
    </source>
</evidence>
<comment type="caution">
    <text evidence="5">The sequence shown here is derived from an EMBL/GenBank/DDBJ whole genome shotgun (WGS) entry which is preliminary data.</text>
</comment>
<evidence type="ECO:0000313" key="6">
    <source>
        <dbReference type="Proteomes" id="UP000791440"/>
    </source>
</evidence>
<evidence type="ECO:0000313" key="5">
    <source>
        <dbReference type="EMBL" id="KAG6456430.1"/>
    </source>
</evidence>
<dbReference type="PROSITE" id="PS50196">
    <property type="entry name" value="RANBD1"/>
    <property type="match status" value="1"/>
</dbReference>
<reference evidence="5" key="1">
    <citation type="journal article" date="2016" name="Insect Biochem. Mol. Biol.">
        <title>Multifaceted biological insights from a draft genome sequence of the tobacco hornworm moth, Manduca sexta.</title>
        <authorList>
            <person name="Kanost M.R."/>
            <person name="Arrese E.L."/>
            <person name="Cao X."/>
            <person name="Chen Y.R."/>
            <person name="Chellapilla S."/>
            <person name="Goldsmith M.R."/>
            <person name="Grosse-Wilde E."/>
            <person name="Heckel D.G."/>
            <person name="Herndon N."/>
            <person name="Jiang H."/>
            <person name="Papanicolaou A."/>
            <person name="Qu J."/>
            <person name="Soulages J.L."/>
            <person name="Vogel H."/>
            <person name="Walters J."/>
            <person name="Waterhouse R.M."/>
            <person name="Ahn S.J."/>
            <person name="Almeida F.C."/>
            <person name="An C."/>
            <person name="Aqrawi P."/>
            <person name="Bretschneider A."/>
            <person name="Bryant W.B."/>
            <person name="Bucks S."/>
            <person name="Chao H."/>
            <person name="Chevignon G."/>
            <person name="Christen J.M."/>
            <person name="Clarke D.F."/>
            <person name="Dittmer N.T."/>
            <person name="Ferguson L.C.F."/>
            <person name="Garavelou S."/>
            <person name="Gordon K.H.J."/>
            <person name="Gunaratna R.T."/>
            <person name="Han Y."/>
            <person name="Hauser F."/>
            <person name="He Y."/>
            <person name="Heidel-Fischer H."/>
            <person name="Hirsh A."/>
            <person name="Hu Y."/>
            <person name="Jiang H."/>
            <person name="Kalra D."/>
            <person name="Klinner C."/>
            <person name="Konig C."/>
            <person name="Kovar C."/>
            <person name="Kroll A.R."/>
            <person name="Kuwar S.S."/>
            <person name="Lee S.L."/>
            <person name="Lehman R."/>
            <person name="Li K."/>
            <person name="Li Z."/>
            <person name="Liang H."/>
            <person name="Lovelace S."/>
            <person name="Lu Z."/>
            <person name="Mansfield J.H."/>
            <person name="McCulloch K.J."/>
            <person name="Mathew T."/>
            <person name="Morton B."/>
            <person name="Muzny D.M."/>
            <person name="Neunemann D."/>
            <person name="Ongeri F."/>
            <person name="Pauchet Y."/>
            <person name="Pu L.L."/>
            <person name="Pyrousis I."/>
            <person name="Rao X.J."/>
            <person name="Redding A."/>
            <person name="Roesel C."/>
            <person name="Sanchez-Gracia A."/>
            <person name="Schaack S."/>
            <person name="Shukla A."/>
            <person name="Tetreau G."/>
            <person name="Wang Y."/>
            <person name="Xiong G.H."/>
            <person name="Traut W."/>
            <person name="Walsh T.K."/>
            <person name="Worley K.C."/>
            <person name="Wu D."/>
            <person name="Wu W."/>
            <person name="Wu Y.Q."/>
            <person name="Zhang X."/>
            <person name="Zou Z."/>
            <person name="Zucker H."/>
            <person name="Briscoe A.D."/>
            <person name="Burmester T."/>
            <person name="Clem R.J."/>
            <person name="Feyereisen R."/>
            <person name="Grimmelikhuijzen C.J.P."/>
            <person name="Hamodrakas S.J."/>
            <person name="Hansson B.S."/>
            <person name="Huguet E."/>
            <person name="Jermiin L.S."/>
            <person name="Lan Q."/>
            <person name="Lehman H.K."/>
            <person name="Lorenzen M."/>
            <person name="Merzendorfer H."/>
            <person name="Michalopoulos I."/>
            <person name="Morton D.B."/>
            <person name="Muthukrishnan S."/>
            <person name="Oakeshott J.G."/>
            <person name="Palmer W."/>
            <person name="Park Y."/>
            <person name="Passarelli A.L."/>
            <person name="Rozas J."/>
            <person name="Schwartz L.M."/>
            <person name="Smith W."/>
            <person name="Southgate A."/>
            <person name="Vilcinskas A."/>
            <person name="Vogt R."/>
            <person name="Wang P."/>
            <person name="Werren J."/>
            <person name="Yu X.Q."/>
            <person name="Zhou J.J."/>
            <person name="Brown S.J."/>
            <person name="Scherer S.E."/>
            <person name="Richards S."/>
            <person name="Blissard G.W."/>
        </authorList>
    </citation>
    <scope>NUCLEOTIDE SEQUENCE</scope>
</reference>
<organism evidence="5 6">
    <name type="scientific">Manduca sexta</name>
    <name type="common">Tobacco hawkmoth</name>
    <name type="synonym">Tobacco hornworm</name>
    <dbReference type="NCBI Taxonomy" id="7130"/>
    <lineage>
        <taxon>Eukaryota</taxon>
        <taxon>Metazoa</taxon>
        <taxon>Ecdysozoa</taxon>
        <taxon>Arthropoda</taxon>
        <taxon>Hexapoda</taxon>
        <taxon>Insecta</taxon>
        <taxon>Pterygota</taxon>
        <taxon>Neoptera</taxon>
        <taxon>Endopterygota</taxon>
        <taxon>Lepidoptera</taxon>
        <taxon>Glossata</taxon>
        <taxon>Ditrysia</taxon>
        <taxon>Bombycoidea</taxon>
        <taxon>Sphingidae</taxon>
        <taxon>Sphinginae</taxon>
        <taxon>Sphingini</taxon>
        <taxon>Manduca</taxon>
    </lineage>
</organism>
<name>A0A921ZF82_MANSE</name>
<dbReference type="AlphaFoldDB" id="A0A921ZF82"/>
<dbReference type="GO" id="GO:0005634">
    <property type="term" value="C:nucleus"/>
    <property type="evidence" value="ECO:0007669"/>
    <property type="project" value="UniProtKB-SubCell"/>
</dbReference>
<proteinExistence type="predicted"/>
<dbReference type="PANTHER" id="PTHR23138:SF142">
    <property type="entry name" value="RAN-BINDING PROTEIN 3B-RELATED"/>
    <property type="match status" value="1"/>
</dbReference>
<dbReference type="InterPro" id="IPR000156">
    <property type="entry name" value="Ran_bind_dom"/>
</dbReference>
<evidence type="ECO:0000256" key="2">
    <source>
        <dbReference type="ARBA" id="ARBA00023242"/>
    </source>
</evidence>
<dbReference type="Proteomes" id="UP000791440">
    <property type="component" value="Unassembled WGS sequence"/>
</dbReference>
<dbReference type="InterPro" id="IPR045255">
    <property type="entry name" value="RanBP1-like"/>
</dbReference>
<feature type="region of interest" description="Disordered" evidence="3">
    <location>
        <begin position="63"/>
        <end position="131"/>
    </location>
</feature>
<evidence type="ECO:0000256" key="3">
    <source>
        <dbReference type="SAM" id="MobiDB-lite"/>
    </source>
</evidence>
<accession>A0A921ZF82</accession>
<protein>
    <recommendedName>
        <fullName evidence="4">RanBD1 domain-containing protein</fullName>
    </recommendedName>
</protein>
<dbReference type="CDD" id="cd13180">
    <property type="entry name" value="RanBD_RanBP3"/>
    <property type="match status" value="1"/>
</dbReference>
<reference evidence="5" key="2">
    <citation type="submission" date="2020-12" db="EMBL/GenBank/DDBJ databases">
        <authorList>
            <person name="Kanost M."/>
        </authorList>
    </citation>
    <scope>NUCLEOTIDE SEQUENCE</scope>
</reference>
<dbReference type="PANTHER" id="PTHR23138">
    <property type="entry name" value="RAN BINDING PROTEIN"/>
    <property type="match status" value="1"/>
</dbReference>
<dbReference type="EMBL" id="JH668512">
    <property type="protein sequence ID" value="KAG6456430.1"/>
    <property type="molecule type" value="Genomic_DNA"/>
</dbReference>
<sequence length="324" mass="34376">MGDPIAPDGKTPVEDFCNGSSQSRVVLAKPRLGGFGSSCFGSSSSKTNNPFASILRPPQLIPLSNNPFLKVTDTEESSVDKDTDKSEDRLKDAKDEVKVPKFVPLGSSNVTPRTSNQVPIPPQPTASASSSGFVFGQSLSERVVIKENVNNGEPSTVNHTSSNGTSELLFTSAAASVKENGQGMSSTNTVSASQGLAAAAAEYERSHARPPPPTSNCTITGEEGEINVLQISCRLFAWEAGSWRERGRGVLRLNDAASGDASRVVARVSGSLRVVLNTNLWPDMVVEQAGPKSLRITAADAQQQIKLFLIMVGTKLLLHINDLN</sequence>
<feature type="compositionally biased region" description="Polar residues" evidence="3">
    <location>
        <begin position="106"/>
        <end position="118"/>
    </location>
</feature>